<dbReference type="EMBL" id="GBRH01191525">
    <property type="protein sequence ID" value="JAE06371.1"/>
    <property type="molecule type" value="Transcribed_RNA"/>
</dbReference>
<dbReference type="AlphaFoldDB" id="A0A0A9UFS3"/>
<evidence type="ECO:0000313" key="1">
    <source>
        <dbReference type="EMBL" id="JAE06371.1"/>
    </source>
</evidence>
<name>A0A0A9UFS3_ARUDO</name>
<accession>A0A0A9UFS3</accession>
<reference evidence="1" key="2">
    <citation type="journal article" date="2015" name="Data Brief">
        <title>Shoot transcriptome of the giant reed, Arundo donax.</title>
        <authorList>
            <person name="Barrero R.A."/>
            <person name="Guerrero F.D."/>
            <person name="Moolhuijzen P."/>
            <person name="Goolsby J.A."/>
            <person name="Tidwell J."/>
            <person name="Bellgard S.E."/>
            <person name="Bellgard M.I."/>
        </authorList>
    </citation>
    <scope>NUCLEOTIDE SEQUENCE</scope>
    <source>
        <tissue evidence="1">Shoot tissue taken approximately 20 cm above the soil surface</tissue>
    </source>
</reference>
<organism evidence="1">
    <name type="scientific">Arundo donax</name>
    <name type="common">Giant reed</name>
    <name type="synonym">Donax arundinaceus</name>
    <dbReference type="NCBI Taxonomy" id="35708"/>
    <lineage>
        <taxon>Eukaryota</taxon>
        <taxon>Viridiplantae</taxon>
        <taxon>Streptophyta</taxon>
        <taxon>Embryophyta</taxon>
        <taxon>Tracheophyta</taxon>
        <taxon>Spermatophyta</taxon>
        <taxon>Magnoliopsida</taxon>
        <taxon>Liliopsida</taxon>
        <taxon>Poales</taxon>
        <taxon>Poaceae</taxon>
        <taxon>PACMAD clade</taxon>
        <taxon>Arundinoideae</taxon>
        <taxon>Arundineae</taxon>
        <taxon>Arundo</taxon>
    </lineage>
</organism>
<sequence length="93" mass="9830">MRKSLRCEMTLGSVLIGGWQRPEGDGGPSQEVRRSIGSLGEGWSCDGGRCGCWTGSGRKPCTLVPTTMTPMGVVIHVGGVATTNCSYHWALFG</sequence>
<proteinExistence type="predicted"/>
<protein>
    <submittedName>
        <fullName evidence="1">Uncharacterized protein</fullName>
    </submittedName>
</protein>
<reference evidence="1" key="1">
    <citation type="submission" date="2014-09" db="EMBL/GenBank/DDBJ databases">
        <authorList>
            <person name="Magalhaes I.L.F."/>
            <person name="Oliveira U."/>
            <person name="Santos F.R."/>
            <person name="Vidigal T.H.D.A."/>
            <person name="Brescovit A.D."/>
            <person name="Santos A.J."/>
        </authorList>
    </citation>
    <scope>NUCLEOTIDE SEQUENCE</scope>
    <source>
        <tissue evidence="1">Shoot tissue taken approximately 20 cm above the soil surface</tissue>
    </source>
</reference>